<keyword evidence="7 9" id="KW-0906">Nuclear pore complex</keyword>
<feature type="domain" description="RRM Nup35-type" evidence="11">
    <location>
        <begin position="167"/>
        <end position="247"/>
    </location>
</feature>
<dbReference type="InterPro" id="IPR012677">
    <property type="entry name" value="Nucleotide-bd_a/b_plait_sf"/>
</dbReference>
<keyword evidence="4 9" id="KW-0509">mRNA transport</keyword>
<reference evidence="13 14" key="1">
    <citation type="submission" date="2025-04" db="UniProtKB">
        <authorList>
            <consortium name="RefSeq"/>
        </authorList>
    </citation>
    <scope>IDENTIFICATION</scope>
    <source>
        <tissue evidence="13 14">Total insect</tissue>
    </source>
</reference>
<comment type="subcellular location">
    <subcellularLocation>
        <location evidence="1 9">Nucleus</location>
        <location evidence="1 9">Nuclear pore complex</location>
    </subcellularLocation>
</comment>
<keyword evidence="8 9" id="KW-0539">Nucleus</keyword>
<evidence type="ECO:0000256" key="7">
    <source>
        <dbReference type="ARBA" id="ARBA00023132"/>
    </source>
</evidence>
<evidence type="ECO:0000313" key="12">
    <source>
        <dbReference type="Proteomes" id="UP000515158"/>
    </source>
</evidence>
<dbReference type="Gene3D" id="3.30.70.330">
    <property type="match status" value="1"/>
</dbReference>
<keyword evidence="12" id="KW-1185">Reference proteome</keyword>
<evidence type="ECO:0000313" key="14">
    <source>
        <dbReference type="RefSeq" id="XP_034239624.1"/>
    </source>
</evidence>
<evidence type="ECO:0000256" key="4">
    <source>
        <dbReference type="ARBA" id="ARBA00022816"/>
    </source>
</evidence>
<dbReference type="GO" id="GO:0044615">
    <property type="term" value="C:nuclear pore nuclear basket"/>
    <property type="evidence" value="ECO:0007669"/>
    <property type="project" value="TreeGrafter"/>
</dbReference>
<proteinExistence type="inferred from homology"/>
<dbReference type="PANTHER" id="PTHR21527:SF6">
    <property type="entry name" value="NUCLEOPORIN NUP35"/>
    <property type="match status" value="1"/>
</dbReference>
<keyword evidence="6 9" id="KW-0811">Translocation</keyword>
<evidence type="ECO:0000256" key="9">
    <source>
        <dbReference type="PIRNR" id="PIRNR038119"/>
    </source>
</evidence>
<dbReference type="KEGG" id="tpal:117644355"/>
<keyword evidence="5 9" id="KW-0653">Protein transport</keyword>
<evidence type="ECO:0000313" key="13">
    <source>
        <dbReference type="RefSeq" id="XP_034239623.1"/>
    </source>
</evidence>
<dbReference type="FunFam" id="3.30.70.330:FF:000095">
    <property type="entry name" value="Putative Nucleoporin NUP53"/>
    <property type="match status" value="1"/>
</dbReference>
<sequence length="331" mass="35132">MEPMALGSPVGSPVSMGGMPQYLPQYLLGESDFNQSLNQSLTQSHPGPSNARQLAMSPTSPGSGRHVTFSPPSMGGLGPALSSADSRINRAPAASGLLGQSEKGSGPPTTGLFDTLRPSSEQSPFLSPTKPADGSMFQANLNASLLASSPPPPVTPGQHPQWTANEPLSSNWVTIFGFPTSATSSILAQFARYGNIVDKQLPVQGNWMHLQYQTRVEVRRALGNNGKIFGGNTMIGVMPCTDPSIVDISKENFNRDPNMSRMSAACNMSFGTPSMGLPQSSVASPFGTPHSVRPLQRAFSSAHVGDIVSPQHTPQRSTSFVSRAMDYVFNW</sequence>
<dbReference type="InterPro" id="IPR017389">
    <property type="entry name" value="Nucleoporin_NUP53"/>
</dbReference>
<feature type="compositionally biased region" description="Polar residues" evidence="10">
    <location>
        <begin position="117"/>
        <end position="126"/>
    </location>
</feature>
<evidence type="ECO:0000256" key="6">
    <source>
        <dbReference type="ARBA" id="ARBA00023010"/>
    </source>
</evidence>
<dbReference type="GO" id="GO:0017056">
    <property type="term" value="F:structural constituent of nuclear pore"/>
    <property type="evidence" value="ECO:0007669"/>
    <property type="project" value="InterPro"/>
</dbReference>
<dbReference type="GO" id="GO:0051028">
    <property type="term" value="P:mRNA transport"/>
    <property type="evidence" value="ECO:0007669"/>
    <property type="project" value="UniProtKB-UniRule"/>
</dbReference>
<dbReference type="AlphaFoldDB" id="A0A6P8YIJ6"/>
<gene>
    <name evidence="13 14" type="primary">LOC117644355</name>
</gene>
<feature type="compositionally biased region" description="Low complexity" evidence="10">
    <location>
        <begin position="139"/>
        <end position="148"/>
    </location>
</feature>
<dbReference type="GO" id="GO:0006999">
    <property type="term" value="P:nuclear pore organization"/>
    <property type="evidence" value="ECO:0007669"/>
    <property type="project" value="TreeGrafter"/>
</dbReference>
<dbReference type="RefSeq" id="XP_034239624.1">
    <property type="nucleotide sequence ID" value="XM_034383733.1"/>
</dbReference>
<evidence type="ECO:0000256" key="1">
    <source>
        <dbReference type="ARBA" id="ARBA00004567"/>
    </source>
</evidence>
<dbReference type="CTD" id="129401"/>
<dbReference type="GO" id="GO:0031965">
    <property type="term" value="C:nuclear membrane"/>
    <property type="evidence" value="ECO:0007669"/>
    <property type="project" value="InterPro"/>
</dbReference>
<dbReference type="SUPFAM" id="SSF54928">
    <property type="entry name" value="RNA-binding domain, RBD"/>
    <property type="match status" value="1"/>
</dbReference>
<dbReference type="PIRSF" id="PIRSF038119">
    <property type="entry name" value="Nucleoporin_NUP53"/>
    <property type="match status" value="1"/>
</dbReference>
<evidence type="ECO:0000259" key="11">
    <source>
        <dbReference type="PROSITE" id="PS51472"/>
    </source>
</evidence>
<evidence type="ECO:0000256" key="8">
    <source>
        <dbReference type="ARBA" id="ARBA00023242"/>
    </source>
</evidence>
<dbReference type="PANTHER" id="PTHR21527">
    <property type="entry name" value="NUCLEOPORIN NUP35"/>
    <property type="match status" value="1"/>
</dbReference>
<feature type="region of interest" description="Disordered" evidence="10">
    <location>
        <begin position="1"/>
        <end position="22"/>
    </location>
</feature>
<dbReference type="GO" id="GO:0006607">
    <property type="term" value="P:NLS-bearing protein import into nucleus"/>
    <property type="evidence" value="ECO:0007669"/>
    <property type="project" value="TreeGrafter"/>
</dbReference>
<comment type="function">
    <text evidence="9">Functions as a component of the nuclear pore complex (NPC).</text>
</comment>
<dbReference type="OrthoDB" id="3365060at2759"/>
<dbReference type="GO" id="GO:0044613">
    <property type="term" value="C:nuclear pore central transport channel"/>
    <property type="evidence" value="ECO:0007669"/>
    <property type="project" value="TreeGrafter"/>
</dbReference>
<feature type="region of interest" description="Disordered" evidence="10">
    <location>
        <begin position="34"/>
        <end position="165"/>
    </location>
</feature>
<organism evidence="13">
    <name type="scientific">Thrips palmi</name>
    <name type="common">Melon thrips</name>
    <dbReference type="NCBI Taxonomy" id="161013"/>
    <lineage>
        <taxon>Eukaryota</taxon>
        <taxon>Metazoa</taxon>
        <taxon>Ecdysozoa</taxon>
        <taxon>Arthropoda</taxon>
        <taxon>Hexapoda</taxon>
        <taxon>Insecta</taxon>
        <taxon>Pterygota</taxon>
        <taxon>Neoptera</taxon>
        <taxon>Paraneoptera</taxon>
        <taxon>Thysanoptera</taxon>
        <taxon>Terebrantia</taxon>
        <taxon>Thripoidea</taxon>
        <taxon>Thripidae</taxon>
        <taxon>Thrips</taxon>
    </lineage>
</organism>
<keyword evidence="3 9" id="KW-0813">Transport</keyword>
<feature type="compositionally biased region" description="Low complexity" evidence="10">
    <location>
        <begin position="7"/>
        <end position="20"/>
    </location>
</feature>
<protein>
    <recommendedName>
        <fullName evidence="9">Nucleoporin NUP53</fullName>
    </recommendedName>
</protein>
<accession>A0A6P8YIJ6</accession>
<evidence type="ECO:0000256" key="10">
    <source>
        <dbReference type="SAM" id="MobiDB-lite"/>
    </source>
</evidence>
<dbReference type="RefSeq" id="XP_034239623.1">
    <property type="nucleotide sequence ID" value="XM_034383732.1"/>
</dbReference>
<comment type="similarity">
    <text evidence="2 9">Belongs to the Nup35 family.</text>
</comment>
<dbReference type="InterPro" id="IPR035979">
    <property type="entry name" value="RBD_domain_sf"/>
</dbReference>
<feature type="compositionally biased region" description="Polar residues" evidence="10">
    <location>
        <begin position="34"/>
        <end position="62"/>
    </location>
</feature>
<evidence type="ECO:0000256" key="3">
    <source>
        <dbReference type="ARBA" id="ARBA00022448"/>
    </source>
</evidence>
<evidence type="ECO:0000256" key="5">
    <source>
        <dbReference type="ARBA" id="ARBA00022927"/>
    </source>
</evidence>
<dbReference type="InterPro" id="IPR007846">
    <property type="entry name" value="RRM_NUP35_dom"/>
</dbReference>
<dbReference type="GeneID" id="117644355"/>
<name>A0A6P8YIJ6_THRPL</name>
<dbReference type="Pfam" id="PF05172">
    <property type="entry name" value="RRM_Nup35"/>
    <property type="match status" value="1"/>
</dbReference>
<dbReference type="GO" id="GO:0003676">
    <property type="term" value="F:nucleic acid binding"/>
    <property type="evidence" value="ECO:0007669"/>
    <property type="project" value="InterPro"/>
</dbReference>
<dbReference type="GO" id="GO:0005543">
    <property type="term" value="F:phospholipid binding"/>
    <property type="evidence" value="ECO:0007669"/>
    <property type="project" value="TreeGrafter"/>
</dbReference>
<evidence type="ECO:0000256" key="2">
    <source>
        <dbReference type="ARBA" id="ARBA00009454"/>
    </source>
</evidence>
<dbReference type="PROSITE" id="PS51472">
    <property type="entry name" value="RRM_NUP35"/>
    <property type="match status" value="1"/>
</dbReference>
<dbReference type="Proteomes" id="UP000515158">
    <property type="component" value="Unplaced"/>
</dbReference>